<protein>
    <submittedName>
        <fullName evidence="2">Uncharacterized protein</fullName>
    </submittedName>
</protein>
<feature type="compositionally biased region" description="Gly residues" evidence="1">
    <location>
        <begin position="8"/>
        <end position="18"/>
    </location>
</feature>
<dbReference type="EMBL" id="KZ502674">
    <property type="protein sequence ID" value="PKU74585.1"/>
    <property type="molecule type" value="Genomic_DNA"/>
</dbReference>
<feature type="compositionally biased region" description="Gly residues" evidence="1">
    <location>
        <begin position="167"/>
        <end position="178"/>
    </location>
</feature>
<dbReference type="Proteomes" id="UP000233837">
    <property type="component" value="Unassembled WGS sequence"/>
</dbReference>
<evidence type="ECO:0000256" key="1">
    <source>
        <dbReference type="SAM" id="MobiDB-lite"/>
    </source>
</evidence>
<accession>A0A2I0WFY9</accession>
<dbReference type="SUPFAM" id="SSF56219">
    <property type="entry name" value="DNase I-like"/>
    <property type="match status" value="1"/>
</dbReference>
<evidence type="ECO:0000313" key="2">
    <source>
        <dbReference type="EMBL" id="PKU74585.1"/>
    </source>
</evidence>
<evidence type="ECO:0000313" key="3">
    <source>
        <dbReference type="Proteomes" id="UP000233837"/>
    </source>
</evidence>
<dbReference type="InterPro" id="IPR036691">
    <property type="entry name" value="Endo/exonu/phosph_ase_sf"/>
</dbReference>
<keyword evidence="3" id="KW-1185">Reference proteome</keyword>
<reference evidence="2 3" key="1">
    <citation type="journal article" date="2016" name="Sci. Rep.">
        <title>The Dendrobium catenatum Lindl. genome sequence provides insights into polysaccharide synthase, floral development and adaptive evolution.</title>
        <authorList>
            <person name="Zhang G.Q."/>
            <person name="Xu Q."/>
            <person name="Bian C."/>
            <person name="Tsai W.C."/>
            <person name="Yeh C.M."/>
            <person name="Liu K.W."/>
            <person name="Yoshida K."/>
            <person name="Zhang L.S."/>
            <person name="Chang S.B."/>
            <person name="Chen F."/>
            <person name="Shi Y."/>
            <person name="Su Y.Y."/>
            <person name="Zhang Y.Q."/>
            <person name="Chen L.J."/>
            <person name="Yin Y."/>
            <person name="Lin M."/>
            <person name="Huang H."/>
            <person name="Deng H."/>
            <person name="Wang Z.W."/>
            <person name="Zhu S.L."/>
            <person name="Zhao X."/>
            <person name="Deng C."/>
            <person name="Niu S.C."/>
            <person name="Huang J."/>
            <person name="Wang M."/>
            <person name="Liu G.H."/>
            <person name="Yang H.J."/>
            <person name="Xiao X.J."/>
            <person name="Hsiao Y.Y."/>
            <person name="Wu W.L."/>
            <person name="Chen Y.Y."/>
            <person name="Mitsuda N."/>
            <person name="Ohme-Takagi M."/>
            <person name="Luo Y.B."/>
            <person name="Van de Peer Y."/>
            <person name="Liu Z.J."/>
        </authorList>
    </citation>
    <scope>NUCLEOTIDE SEQUENCE [LARGE SCALE GENOMIC DNA]</scope>
    <source>
        <tissue evidence="2">The whole plant</tissue>
    </source>
</reference>
<feature type="region of interest" description="Disordered" evidence="1">
    <location>
        <begin position="1"/>
        <end position="67"/>
    </location>
</feature>
<sequence>MRSPPRSGRGGGEGSVEGGGRERRRSGVGSGGGRKGNDVNSPIKVGGGKHSGKGAGKPSGDGGIAATRGGKTVEEAAAGFGLADMMQTEEMQSSANAVFEDAAMEFELVLERVSAAASAEAAAAARKAAMYSAPGLRAEEPVEGGVDMDSTWGMPRDGLSRNLQLGGADGPNKVGGKGATSSKAGGEELPGSSKGAKATGGVAGSNQGAARAGGLLPKATREASRVAAGLKIPGREAELHIKANPTFEEKDTAMEFEQAMERVMRAATAEAAAAARKCAVNLPSSMETLGYMAGAADSADDMNQGMEDCPDSFAEQLQVGMGDVEMNAGSDVPTLNGNMPLAAGVDLPDRNGGGMQHEEMHPQGVCGNASKEAAGRIFGPAVPAPKQGARKKATGNYLRHLVGDNDVHFIGLVETKIETLARADVDKLIGVGWNYFHFPSSGKSGGILVLWRKDITTFDVLDAHDQVVVRAREQEWRLIKAVDESFYYGCLGRYRVTD</sequence>
<reference evidence="2 3" key="2">
    <citation type="journal article" date="2017" name="Nature">
        <title>The Apostasia genome and the evolution of orchids.</title>
        <authorList>
            <person name="Zhang G.Q."/>
            <person name="Liu K.W."/>
            <person name="Li Z."/>
            <person name="Lohaus R."/>
            <person name="Hsiao Y.Y."/>
            <person name="Niu S.C."/>
            <person name="Wang J.Y."/>
            <person name="Lin Y.C."/>
            <person name="Xu Q."/>
            <person name="Chen L.J."/>
            <person name="Yoshida K."/>
            <person name="Fujiwara S."/>
            <person name="Wang Z.W."/>
            <person name="Zhang Y.Q."/>
            <person name="Mitsuda N."/>
            <person name="Wang M."/>
            <person name="Liu G.H."/>
            <person name="Pecoraro L."/>
            <person name="Huang H.X."/>
            <person name="Xiao X.J."/>
            <person name="Lin M."/>
            <person name="Wu X.Y."/>
            <person name="Wu W.L."/>
            <person name="Chen Y.Y."/>
            <person name="Chang S.B."/>
            <person name="Sakamoto S."/>
            <person name="Ohme-Takagi M."/>
            <person name="Yagi M."/>
            <person name="Zeng S.J."/>
            <person name="Shen C.Y."/>
            <person name="Yeh C.M."/>
            <person name="Luo Y.B."/>
            <person name="Tsai W.C."/>
            <person name="Van de Peer Y."/>
            <person name="Liu Z.J."/>
        </authorList>
    </citation>
    <scope>NUCLEOTIDE SEQUENCE [LARGE SCALE GENOMIC DNA]</scope>
    <source>
        <tissue evidence="2">The whole plant</tissue>
    </source>
</reference>
<name>A0A2I0WFY9_9ASPA</name>
<feature type="region of interest" description="Disordered" evidence="1">
    <location>
        <begin position="161"/>
        <end position="210"/>
    </location>
</feature>
<proteinExistence type="predicted"/>
<gene>
    <name evidence="2" type="ORF">MA16_Dca003788</name>
</gene>
<dbReference type="AlphaFoldDB" id="A0A2I0WFY9"/>
<organism evidence="2 3">
    <name type="scientific">Dendrobium catenatum</name>
    <dbReference type="NCBI Taxonomy" id="906689"/>
    <lineage>
        <taxon>Eukaryota</taxon>
        <taxon>Viridiplantae</taxon>
        <taxon>Streptophyta</taxon>
        <taxon>Embryophyta</taxon>
        <taxon>Tracheophyta</taxon>
        <taxon>Spermatophyta</taxon>
        <taxon>Magnoliopsida</taxon>
        <taxon>Liliopsida</taxon>
        <taxon>Asparagales</taxon>
        <taxon>Orchidaceae</taxon>
        <taxon>Epidendroideae</taxon>
        <taxon>Malaxideae</taxon>
        <taxon>Dendrobiinae</taxon>
        <taxon>Dendrobium</taxon>
    </lineage>
</organism>
<feature type="compositionally biased region" description="Gly residues" evidence="1">
    <location>
        <begin position="45"/>
        <end position="63"/>
    </location>
</feature>